<evidence type="ECO:0000313" key="6">
    <source>
        <dbReference type="EMBL" id="MBH5321661.1"/>
    </source>
</evidence>
<reference evidence="6 7" key="1">
    <citation type="submission" date="2020-11" db="EMBL/GenBank/DDBJ databases">
        <title>Erythrobacter sediminis sp. nov., a marine bacterium from a tidal flat of Garorim Bay.</title>
        <authorList>
            <person name="Kim D."/>
            <person name="Yoo Y."/>
            <person name="Kim J.-J."/>
        </authorList>
    </citation>
    <scope>NUCLEOTIDE SEQUENCE [LARGE SCALE GENOMIC DNA]</scope>
    <source>
        <strain evidence="6 7">JGD-13</strain>
    </source>
</reference>
<gene>
    <name evidence="6" type="ORF">I5L03_03555</name>
</gene>
<keyword evidence="4" id="KW-0812">Transmembrane</keyword>
<organism evidence="6 7">
    <name type="scientific">Aurantiacibacter sediminis</name>
    <dbReference type="NCBI Taxonomy" id="2793064"/>
    <lineage>
        <taxon>Bacteria</taxon>
        <taxon>Pseudomonadati</taxon>
        <taxon>Pseudomonadota</taxon>
        <taxon>Alphaproteobacteria</taxon>
        <taxon>Sphingomonadales</taxon>
        <taxon>Erythrobacteraceae</taxon>
        <taxon>Aurantiacibacter</taxon>
    </lineage>
</organism>
<feature type="domain" description="Phospholipid/glycerol acyltransferase" evidence="5">
    <location>
        <begin position="69"/>
        <end position="183"/>
    </location>
</feature>
<dbReference type="PANTHER" id="PTHR10434">
    <property type="entry name" value="1-ACYL-SN-GLYCEROL-3-PHOSPHATE ACYLTRANSFERASE"/>
    <property type="match status" value="1"/>
</dbReference>
<keyword evidence="4" id="KW-1133">Transmembrane helix</keyword>
<proteinExistence type="predicted"/>
<evidence type="ECO:0000256" key="3">
    <source>
        <dbReference type="ARBA" id="ARBA00023315"/>
    </source>
</evidence>
<dbReference type="GO" id="GO:0016746">
    <property type="term" value="F:acyltransferase activity"/>
    <property type="evidence" value="ECO:0007669"/>
    <property type="project" value="UniProtKB-KW"/>
</dbReference>
<keyword evidence="4" id="KW-0472">Membrane</keyword>
<name>A0ABS0N127_9SPHN</name>
<protein>
    <submittedName>
        <fullName evidence="6">1-acyl-sn-glycerol-3-phosphate acyltransferase</fullName>
    </submittedName>
</protein>
<evidence type="ECO:0000256" key="2">
    <source>
        <dbReference type="ARBA" id="ARBA00022679"/>
    </source>
</evidence>
<accession>A0ABS0N127</accession>
<evidence type="ECO:0000256" key="4">
    <source>
        <dbReference type="SAM" id="Phobius"/>
    </source>
</evidence>
<keyword evidence="2" id="KW-0808">Transferase</keyword>
<evidence type="ECO:0000259" key="5">
    <source>
        <dbReference type="SMART" id="SM00563"/>
    </source>
</evidence>
<dbReference type="InterPro" id="IPR002123">
    <property type="entry name" value="Plipid/glycerol_acylTrfase"/>
</dbReference>
<keyword evidence="7" id="KW-1185">Reference proteome</keyword>
<evidence type="ECO:0000256" key="1">
    <source>
        <dbReference type="ARBA" id="ARBA00005189"/>
    </source>
</evidence>
<feature type="transmembrane region" description="Helical" evidence="4">
    <location>
        <begin position="7"/>
        <end position="30"/>
    </location>
</feature>
<comment type="pathway">
    <text evidence="1">Lipid metabolism.</text>
</comment>
<sequence>MILLRNLAFYLVFYPGSFLISMAAAAASYLRPSLVRPLCDKWSDLHHWSCTRLLGLTIRETGSRPEGPALYAIKHESFYEAIAMAHMFENPAGVAKQELFDLPFWGRAGIAYGLIPVAREQGAVALRQLMRAGKQAVAQGRPIVIFPEGTRVPHGDHRELRPGFAGLYKLFKLPVVPVAVDSGPIYRNLLKPKGTITWHFGEPIEPGLPRDEVERRVHEGINALNAPALEKAATD</sequence>
<evidence type="ECO:0000313" key="7">
    <source>
        <dbReference type="Proteomes" id="UP000602442"/>
    </source>
</evidence>
<dbReference type="SMART" id="SM00563">
    <property type="entry name" value="PlsC"/>
    <property type="match status" value="1"/>
</dbReference>
<dbReference type="CDD" id="cd07989">
    <property type="entry name" value="LPLAT_AGPAT-like"/>
    <property type="match status" value="1"/>
</dbReference>
<comment type="caution">
    <text evidence="6">The sequence shown here is derived from an EMBL/GenBank/DDBJ whole genome shotgun (WGS) entry which is preliminary data.</text>
</comment>
<dbReference type="EMBL" id="JAEANY010000001">
    <property type="protein sequence ID" value="MBH5321661.1"/>
    <property type="molecule type" value="Genomic_DNA"/>
</dbReference>
<dbReference type="Proteomes" id="UP000602442">
    <property type="component" value="Unassembled WGS sequence"/>
</dbReference>
<dbReference type="Pfam" id="PF01553">
    <property type="entry name" value="Acyltransferase"/>
    <property type="match status" value="1"/>
</dbReference>
<dbReference type="SUPFAM" id="SSF69593">
    <property type="entry name" value="Glycerol-3-phosphate (1)-acyltransferase"/>
    <property type="match status" value="1"/>
</dbReference>
<dbReference type="PANTHER" id="PTHR10434:SF11">
    <property type="entry name" value="1-ACYL-SN-GLYCEROL-3-PHOSPHATE ACYLTRANSFERASE"/>
    <property type="match status" value="1"/>
</dbReference>
<dbReference type="RefSeq" id="WP_197920301.1">
    <property type="nucleotide sequence ID" value="NZ_CAWPTA010000006.1"/>
</dbReference>
<keyword evidence="3 6" id="KW-0012">Acyltransferase</keyword>